<dbReference type="CDD" id="cd06661">
    <property type="entry name" value="GGCT_like"/>
    <property type="match status" value="1"/>
</dbReference>
<gene>
    <name evidence="1" type="ORF">S01H1_08391</name>
</gene>
<reference evidence="1" key="1">
    <citation type="journal article" date="2014" name="Front. Microbiol.">
        <title>High frequency of phylogenetically diverse reductive dehalogenase-homologous genes in deep subseafloor sedimentary metagenomes.</title>
        <authorList>
            <person name="Kawai M."/>
            <person name="Futagami T."/>
            <person name="Toyoda A."/>
            <person name="Takaki Y."/>
            <person name="Nishi S."/>
            <person name="Hori S."/>
            <person name="Arai W."/>
            <person name="Tsubouchi T."/>
            <person name="Morono Y."/>
            <person name="Uchiyama I."/>
            <person name="Ito T."/>
            <person name="Fujiyama A."/>
            <person name="Inagaki F."/>
            <person name="Takami H."/>
        </authorList>
    </citation>
    <scope>NUCLEOTIDE SEQUENCE</scope>
    <source>
        <strain evidence="1">Expedition CK06-06</strain>
    </source>
</reference>
<dbReference type="AlphaFoldDB" id="X0TJ66"/>
<dbReference type="SUPFAM" id="SSF110857">
    <property type="entry name" value="Gamma-glutamyl cyclotransferase-like"/>
    <property type="match status" value="1"/>
</dbReference>
<evidence type="ECO:0008006" key="2">
    <source>
        <dbReference type="Google" id="ProtNLM"/>
    </source>
</evidence>
<protein>
    <recommendedName>
        <fullName evidence="2">Gamma-glutamylcyclotransferase AIG2-like domain-containing protein</fullName>
    </recommendedName>
</protein>
<comment type="caution">
    <text evidence="1">The sequence shown here is derived from an EMBL/GenBank/DDBJ whole genome shotgun (WGS) entry which is preliminary data.</text>
</comment>
<accession>X0TJ66</accession>
<dbReference type="InterPro" id="IPR036568">
    <property type="entry name" value="GGCT-like_sf"/>
</dbReference>
<organism evidence="1">
    <name type="scientific">marine sediment metagenome</name>
    <dbReference type="NCBI Taxonomy" id="412755"/>
    <lineage>
        <taxon>unclassified sequences</taxon>
        <taxon>metagenomes</taxon>
        <taxon>ecological metagenomes</taxon>
    </lineage>
</organism>
<evidence type="ECO:0000313" key="1">
    <source>
        <dbReference type="EMBL" id="GAF76135.1"/>
    </source>
</evidence>
<dbReference type="Pfam" id="PF13772">
    <property type="entry name" value="AIG2_2"/>
    <property type="match status" value="1"/>
</dbReference>
<dbReference type="InterPro" id="IPR013024">
    <property type="entry name" value="GGCT-like"/>
</dbReference>
<name>X0TJ66_9ZZZZ</name>
<dbReference type="Gene3D" id="3.10.490.10">
    <property type="entry name" value="Gamma-glutamyl cyclotransferase-like"/>
    <property type="match status" value="1"/>
</dbReference>
<dbReference type="EMBL" id="BARS01004307">
    <property type="protein sequence ID" value="GAF76135.1"/>
    <property type="molecule type" value="Genomic_DNA"/>
</dbReference>
<sequence>MEVEDGEVYGLLMEIDNDELQIIRKKEGYSHCYKEVRICVDSLEGQRIGEAITYKVVKNRELNYHQLPSKDYLCLIISNAIMYRFPSFYIKAIKRIETME</sequence>
<proteinExistence type="predicted"/>